<dbReference type="InterPro" id="IPR001128">
    <property type="entry name" value="Cyt_P450"/>
</dbReference>
<dbReference type="PRINTS" id="PR00463">
    <property type="entry name" value="EP450I"/>
</dbReference>
<evidence type="ECO:0000256" key="5">
    <source>
        <dbReference type="PIRSR" id="PIRSR602401-1"/>
    </source>
</evidence>
<dbReference type="GO" id="GO:0020037">
    <property type="term" value="F:heme binding"/>
    <property type="evidence" value="ECO:0007669"/>
    <property type="project" value="InterPro"/>
</dbReference>
<evidence type="ECO:0000256" key="1">
    <source>
        <dbReference type="ARBA" id="ARBA00001971"/>
    </source>
</evidence>
<keyword evidence="3 5" id="KW-0479">Metal-binding</keyword>
<keyword evidence="6" id="KW-0560">Oxidoreductase</keyword>
<gene>
    <name evidence="7" type="ORF">BCR34DRAFT_492595</name>
</gene>
<dbReference type="GO" id="GO:0004497">
    <property type="term" value="F:monooxygenase activity"/>
    <property type="evidence" value="ECO:0007669"/>
    <property type="project" value="UniProtKB-KW"/>
</dbReference>
<reference evidence="7 8" key="1">
    <citation type="submission" date="2016-07" db="EMBL/GenBank/DDBJ databases">
        <title>Pervasive Adenine N6-methylation of Active Genes in Fungi.</title>
        <authorList>
            <consortium name="DOE Joint Genome Institute"/>
            <person name="Mondo S.J."/>
            <person name="Dannebaum R.O."/>
            <person name="Kuo R.C."/>
            <person name="Labutti K."/>
            <person name="Haridas S."/>
            <person name="Kuo A."/>
            <person name="Salamov A."/>
            <person name="Ahrendt S.R."/>
            <person name="Lipzen A."/>
            <person name="Sullivan W."/>
            <person name="Andreopoulos W.B."/>
            <person name="Clum A."/>
            <person name="Lindquist E."/>
            <person name="Daum C."/>
            <person name="Ramamoorthy G.K."/>
            <person name="Gryganskyi A."/>
            <person name="Culley D."/>
            <person name="Magnuson J.K."/>
            <person name="James T.Y."/>
            <person name="O'Malley M.A."/>
            <person name="Stajich J.E."/>
            <person name="Spatafora J.W."/>
            <person name="Visel A."/>
            <person name="Grigoriev I.V."/>
        </authorList>
    </citation>
    <scope>NUCLEOTIDE SEQUENCE [LARGE SCALE GENOMIC DNA]</scope>
    <source>
        <strain evidence="7 8">CBS 115471</strain>
    </source>
</reference>
<dbReference type="GO" id="GO:0005506">
    <property type="term" value="F:iron ion binding"/>
    <property type="evidence" value="ECO:0007669"/>
    <property type="project" value="InterPro"/>
</dbReference>
<comment type="similarity">
    <text evidence="2 6">Belongs to the cytochrome P450 family.</text>
</comment>
<dbReference type="InterPro" id="IPR002401">
    <property type="entry name" value="Cyt_P450_E_grp-I"/>
</dbReference>
<dbReference type="SUPFAM" id="SSF48264">
    <property type="entry name" value="Cytochrome P450"/>
    <property type="match status" value="1"/>
</dbReference>
<feature type="binding site" description="axial binding residue" evidence="5">
    <location>
        <position position="486"/>
    </location>
    <ligand>
        <name>heme</name>
        <dbReference type="ChEBI" id="CHEBI:30413"/>
    </ligand>
    <ligandPart>
        <name>Fe</name>
        <dbReference type="ChEBI" id="CHEBI:18248"/>
    </ligandPart>
</feature>
<evidence type="ECO:0000256" key="6">
    <source>
        <dbReference type="RuleBase" id="RU000461"/>
    </source>
</evidence>
<dbReference type="PROSITE" id="PS00086">
    <property type="entry name" value="CYTOCHROME_P450"/>
    <property type="match status" value="1"/>
</dbReference>
<evidence type="ECO:0000313" key="8">
    <source>
        <dbReference type="Proteomes" id="UP000193144"/>
    </source>
</evidence>
<sequence>MNILRAILLIVSLYLVSQVYTFYVRYRNAQKTGLRIVWAPLDPFGMPFMTLINILRPIMAYLPDSLSLGSKLMDLEWSWKSDDKYQKELGLNFLVVTPARTVMITGDPVAIAHILQKRKEFPKPKLYEVLDIFGRNVDSVNGEDWARQRKITAPCFNEKVSSLVWDESLRQSRQMVSSWLSAPNGIVSNMTDDTRIVALHVLTSAGLGISHDFSQGARKPTEGHTMSHRDSLMMVLHNFIPVIFAKKMGKMAQFLGPTIRKAGIAAKEFEQYMDEMIAHERESMQKSGDVSKPNLISTLIRTSDQSKDGGPNALKLSDDEIKGNLFIFNFAGHDTTANTLAYAFANMALHPEVQEWVAEELAEVLRDEEQPVYEDVYPRLKRAQAVMYETIRLYGPAPMMPRDILPNTPIQITNPEDSSKEATIVLPEVFSVSLNPHAAQTSSSVFPSPKSFMPGRWIKPGASLNDETLLPAPLGYTPWSHGPRICPGMKFSQVEFTAVLSTVLRTCRIEPSMKANLYGAKGMDTELCKKEVRALIRDSGLHGGTLCMRNPADLCLRIVKR</sequence>
<dbReference type="CDD" id="cd11070">
    <property type="entry name" value="CYP56-like"/>
    <property type="match status" value="1"/>
</dbReference>
<keyword evidence="5 6" id="KW-0349">Heme</keyword>
<evidence type="ECO:0000256" key="4">
    <source>
        <dbReference type="ARBA" id="ARBA00023004"/>
    </source>
</evidence>
<dbReference type="Proteomes" id="UP000193144">
    <property type="component" value="Unassembled WGS sequence"/>
</dbReference>
<dbReference type="OrthoDB" id="1470350at2759"/>
<dbReference type="PANTHER" id="PTHR24305:SF166">
    <property type="entry name" value="CYTOCHROME P450 12A4, MITOCHONDRIAL-RELATED"/>
    <property type="match status" value="1"/>
</dbReference>
<keyword evidence="4 5" id="KW-0408">Iron</keyword>
<keyword evidence="6" id="KW-0503">Monooxygenase</keyword>
<dbReference type="InterPro" id="IPR017972">
    <property type="entry name" value="Cyt_P450_CS"/>
</dbReference>
<proteinExistence type="inferred from homology"/>
<comment type="caution">
    <text evidence="7">The sequence shown here is derived from an EMBL/GenBank/DDBJ whole genome shotgun (WGS) entry which is preliminary data.</text>
</comment>
<protein>
    <submittedName>
        <fullName evidence="7">Cytochrome P450</fullName>
    </submittedName>
</protein>
<dbReference type="STRING" id="1231657.A0A1Y1YYL5"/>
<dbReference type="PANTHER" id="PTHR24305">
    <property type="entry name" value="CYTOCHROME P450"/>
    <property type="match status" value="1"/>
</dbReference>
<keyword evidence="8" id="KW-1185">Reference proteome</keyword>
<dbReference type="Pfam" id="PF00067">
    <property type="entry name" value="p450"/>
    <property type="match status" value="1"/>
</dbReference>
<dbReference type="PRINTS" id="PR00385">
    <property type="entry name" value="P450"/>
</dbReference>
<organism evidence="7 8">
    <name type="scientific">Clohesyomyces aquaticus</name>
    <dbReference type="NCBI Taxonomy" id="1231657"/>
    <lineage>
        <taxon>Eukaryota</taxon>
        <taxon>Fungi</taxon>
        <taxon>Dikarya</taxon>
        <taxon>Ascomycota</taxon>
        <taxon>Pezizomycotina</taxon>
        <taxon>Dothideomycetes</taxon>
        <taxon>Pleosporomycetidae</taxon>
        <taxon>Pleosporales</taxon>
        <taxon>Lindgomycetaceae</taxon>
        <taxon>Clohesyomyces</taxon>
    </lineage>
</organism>
<dbReference type="InterPro" id="IPR036396">
    <property type="entry name" value="Cyt_P450_sf"/>
</dbReference>
<evidence type="ECO:0000256" key="3">
    <source>
        <dbReference type="ARBA" id="ARBA00022723"/>
    </source>
</evidence>
<evidence type="ECO:0000256" key="2">
    <source>
        <dbReference type="ARBA" id="ARBA00010617"/>
    </source>
</evidence>
<comment type="cofactor">
    <cofactor evidence="1 5">
        <name>heme</name>
        <dbReference type="ChEBI" id="CHEBI:30413"/>
    </cofactor>
</comment>
<dbReference type="AlphaFoldDB" id="A0A1Y1YYL5"/>
<dbReference type="InterPro" id="IPR050121">
    <property type="entry name" value="Cytochrome_P450_monoxygenase"/>
</dbReference>
<accession>A0A1Y1YYL5</accession>
<name>A0A1Y1YYL5_9PLEO</name>
<dbReference type="GO" id="GO:0016705">
    <property type="term" value="F:oxidoreductase activity, acting on paired donors, with incorporation or reduction of molecular oxygen"/>
    <property type="evidence" value="ECO:0007669"/>
    <property type="project" value="InterPro"/>
</dbReference>
<evidence type="ECO:0000313" key="7">
    <source>
        <dbReference type="EMBL" id="ORY03138.1"/>
    </source>
</evidence>
<dbReference type="Gene3D" id="1.10.630.10">
    <property type="entry name" value="Cytochrome P450"/>
    <property type="match status" value="1"/>
</dbReference>
<dbReference type="EMBL" id="MCFA01000150">
    <property type="protein sequence ID" value="ORY03138.1"/>
    <property type="molecule type" value="Genomic_DNA"/>
</dbReference>